<feature type="transmembrane region" description="Helical" evidence="2">
    <location>
        <begin position="516"/>
        <end position="535"/>
    </location>
</feature>
<keyword evidence="2" id="KW-1133">Transmembrane helix</keyword>
<keyword evidence="2" id="KW-0812">Transmembrane</keyword>
<feature type="compositionally biased region" description="Polar residues" evidence="1">
    <location>
        <begin position="332"/>
        <end position="349"/>
    </location>
</feature>
<evidence type="ECO:0000256" key="1">
    <source>
        <dbReference type="SAM" id="MobiDB-lite"/>
    </source>
</evidence>
<feature type="transmembrane region" description="Helical" evidence="2">
    <location>
        <begin position="154"/>
        <end position="178"/>
    </location>
</feature>
<keyword evidence="2" id="KW-0472">Membrane</keyword>
<dbReference type="OrthoDB" id="6269290at2759"/>
<proteinExistence type="predicted"/>
<dbReference type="AlphaFoldDB" id="A0A8S9ZAF9"/>
<accession>A0A8S9ZAF9</accession>
<feature type="transmembrane region" description="Helical" evidence="2">
    <location>
        <begin position="728"/>
        <end position="753"/>
    </location>
</feature>
<sequence>MKNPPMQPYHAPQSDVLYMLDAKRFNLTALLKSGQYYLDETGLLVAPNGTRYRIPSGPPEGRKPLRPDRPDADGHVNMNEPDDVHSPVQQDSSKYANSKTQYGMLSLGTNYDQFNRTLFSYPTLQSHKLTPSPIPLLDSTTQAIEPSAQVDWNVILLAVILSSISLACNLGLIVLLSWKPCCLNLGIKPAGTSSKEKKITREHSKQERVFSESSVMCSCTVDYTPQEMNTSYHFVNTPQCSAAVWCEPTTECIPTNEFPLRQTQRLVDQQNHGQRLVRPRDSIHNRSVFNSRHPMTVNGKALTSTSRRAEKSDQGSSSGGSWKMVLSDGIISDTTCDGESTEDSGNNSDAPFRTRGGYWKQNIPKTDSCNRPKYYSNRKSTNITVKDALLTRKPPECLHRIRDSSHEQLTPIRSSCTTQSSCDEQSFQPAAISETNVTCSDLCANSIYVWHTLGIHIGLLGVVLSIIQLFTLCSALSCRMKLIPPETEPKATLLSEIVCVLSTSLAADTILCARQYLISALLIVYWSTLSLSVLCRLDETSKMSNALVSLCMSDKQTDFSSILGHTGKPSATPKRQQRYAHLALMHSLPWALAAGTALVITFAIYSNKGLGNQHTAKVNDYPKEPEVKLNFFFGGLETLLVCRLNRDQFTMNKRNFKNAYGVTQDPSYILPPTETEGNFNETWIPVFLLVLLPQLAHIGICLVYSILLRNATRKHAHSGMNGSICSSLGSVCFLIFIEFTSCAVPVIWTYLFLPSSFRHRSSVSYVNRVILLHLLVDPWLVACLLRLLSTHLNGSTVTVTTKPPIVALRDRSVSQYSEMAQSVSVDSSGANVSDPRFGLGLPIKQKQSALSASPVRLSCLPIARRMDSPVNMNQPSLTSAHVFMSCFPNSNLLVSPLAMPSMEAPTITETLSKPRLLVPITNTKLNVQTIDSISGSVGMPPFVTSSMGTKDGSGFTFRPNGNLNAIKYDATENLVSCSTHCQETTITDVYPKLCPHHQQLLEQHIQPTPLQIATKFGSVPRLFAQRSNNVVARPDIRLSELITSEGSSQAVTPSDLVNVSEEQQGKYTSYRQTVSQSTATAAVMAAAAAAVAAQTGTMNRSSIEMDGGVQLSTINSVHPLGGSYTHCGSQYSPKHATLALNTNQPTVKQ</sequence>
<evidence type="ECO:0000256" key="2">
    <source>
        <dbReference type="SAM" id="Phobius"/>
    </source>
</evidence>
<comment type="caution">
    <text evidence="3">The sequence shown here is derived from an EMBL/GenBank/DDBJ whole genome shotgun (WGS) entry which is preliminary data.</text>
</comment>
<organism evidence="3 4">
    <name type="scientific">Paragonimus skrjabini miyazakii</name>
    <dbReference type="NCBI Taxonomy" id="59628"/>
    <lineage>
        <taxon>Eukaryota</taxon>
        <taxon>Metazoa</taxon>
        <taxon>Spiralia</taxon>
        <taxon>Lophotrochozoa</taxon>
        <taxon>Platyhelminthes</taxon>
        <taxon>Trematoda</taxon>
        <taxon>Digenea</taxon>
        <taxon>Plagiorchiida</taxon>
        <taxon>Troglotremata</taxon>
        <taxon>Troglotrematidae</taxon>
        <taxon>Paragonimus</taxon>
    </lineage>
</organism>
<feature type="region of interest" description="Disordered" evidence="1">
    <location>
        <begin position="285"/>
        <end position="357"/>
    </location>
</feature>
<name>A0A8S9ZAF9_9TREM</name>
<feature type="region of interest" description="Disordered" evidence="1">
    <location>
        <begin position="48"/>
        <end position="95"/>
    </location>
</feature>
<protein>
    <submittedName>
        <fullName evidence="3">Uncharacterized protein</fullName>
    </submittedName>
</protein>
<dbReference type="EMBL" id="JTDE01000094">
    <property type="protein sequence ID" value="KAF7262351.1"/>
    <property type="molecule type" value="Genomic_DNA"/>
</dbReference>
<keyword evidence="4" id="KW-1185">Reference proteome</keyword>
<reference evidence="3" key="1">
    <citation type="submission" date="2019-07" db="EMBL/GenBank/DDBJ databases">
        <title>Annotation for the trematode Paragonimus miyazaki's.</title>
        <authorList>
            <person name="Choi Y.-J."/>
        </authorList>
    </citation>
    <scope>NUCLEOTIDE SEQUENCE</scope>
    <source>
        <strain evidence="3">Japan</strain>
    </source>
</reference>
<feature type="transmembrane region" description="Helical" evidence="2">
    <location>
        <begin position="683"/>
        <end position="707"/>
    </location>
</feature>
<evidence type="ECO:0000313" key="3">
    <source>
        <dbReference type="EMBL" id="KAF7262351.1"/>
    </source>
</evidence>
<dbReference type="Proteomes" id="UP000822476">
    <property type="component" value="Unassembled WGS sequence"/>
</dbReference>
<gene>
    <name evidence="3" type="ORF">EG68_00482</name>
</gene>
<feature type="transmembrane region" description="Helical" evidence="2">
    <location>
        <begin position="448"/>
        <end position="470"/>
    </location>
</feature>
<feature type="transmembrane region" description="Helical" evidence="2">
    <location>
        <begin position="582"/>
        <end position="605"/>
    </location>
</feature>
<evidence type="ECO:0000313" key="4">
    <source>
        <dbReference type="Proteomes" id="UP000822476"/>
    </source>
</evidence>
<feature type="compositionally biased region" description="Basic and acidic residues" evidence="1">
    <location>
        <begin position="60"/>
        <end position="74"/>
    </location>
</feature>